<dbReference type="CDD" id="cd13954">
    <property type="entry name" value="7tmA_OR"/>
    <property type="match status" value="1"/>
</dbReference>
<dbReference type="Pfam" id="PF13853">
    <property type="entry name" value="7tm_4"/>
    <property type="match status" value="1"/>
</dbReference>
<dbReference type="InterPro" id="IPR000276">
    <property type="entry name" value="GPCR_Rhodpsn"/>
</dbReference>
<keyword evidence="7 11" id="KW-0472">Membrane</keyword>
<evidence type="ECO:0000256" key="9">
    <source>
        <dbReference type="ARBA" id="ARBA00023224"/>
    </source>
</evidence>
<evidence type="ECO:0000256" key="1">
    <source>
        <dbReference type="ARBA" id="ARBA00004651"/>
    </source>
</evidence>
<gene>
    <name evidence="14" type="primary">LOC115462373</name>
</gene>
<keyword evidence="13" id="KW-1185">Reference proteome</keyword>
<dbReference type="AlphaFoldDB" id="A0A6P7X4K0"/>
<keyword evidence="3 10" id="KW-0812">Transmembrane</keyword>
<evidence type="ECO:0000256" key="2">
    <source>
        <dbReference type="ARBA" id="ARBA00022475"/>
    </source>
</evidence>
<keyword evidence="2 11" id="KW-1003">Cell membrane</keyword>
<keyword evidence="6 10" id="KW-0297">G-protein coupled receptor</keyword>
<comment type="similarity">
    <text evidence="10">Belongs to the G-protein coupled receptor 1 family.</text>
</comment>
<dbReference type="Proteomes" id="UP000515156">
    <property type="component" value="Chromosome 2"/>
</dbReference>
<comment type="subcellular location">
    <subcellularLocation>
        <location evidence="1 11">Cell membrane</location>
        <topology evidence="1 11">Multi-pass membrane protein</topology>
    </subcellularLocation>
</comment>
<accession>A0A6P7X4K0</accession>
<dbReference type="RefSeq" id="XP_030048241.1">
    <property type="nucleotide sequence ID" value="XM_030192381.1"/>
</dbReference>
<keyword evidence="9 10" id="KW-0807">Transducer</keyword>
<dbReference type="GO" id="GO:0004984">
    <property type="term" value="F:olfactory receptor activity"/>
    <property type="evidence" value="ECO:0007669"/>
    <property type="project" value="InterPro"/>
</dbReference>
<dbReference type="FunFam" id="1.20.1070.10:FF:000015">
    <property type="entry name" value="Olfactory receptor"/>
    <property type="match status" value="1"/>
</dbReference>
<evidence type="ECO:0000256" key="5">
    <source>
        <dbReference type="ARBA" id="ARBA00022989"/>
    </source>
</evidence>
<evidence type="ECO:0000256" key="4">
    <source>
        <dbReference type="ARBA" id="ARBA00022725"/>
    </source>
</evidence>
<dbReference type="PRINTS" id="PR00245">
    <property type="entry name" value="OLFACTORYR"/>
</dbReference>
<dbReference type="OrthoDB" id="9444602at2759"/>
<dbReference type="PRINTS" id="PR00237">
    <property type="entry name" value="GPCRRHODOPSN"/>
</dbReference>
<dbReference type="InParanoid" id="A0A6P7X4K0"/>
<keyword evidence="8 10" id="KW-0675">Receptor</keyword>
<evidence type="ECO:0000256" key="6">
    <source>
        <dbReference type="ARBA" id="ARBA00023040"/>
    </source>
</evidence>
<dbReference type="KEGG" id="muo:115462373"/>
<protein>
    <recommendedName>
        <fullName evidence="11">Olfactory receptor</fullName>
    </recommendedName>
</protein>
<dbReference type="PROSITE" id="PS50262">
    <property type="entry name" value="G_PROTEIN_RECEP_F1_2"/>
    <property type="match status" value="1"/>
</dbReference>
<evidence type="ECO:0000256" key="10">
    <source>
        <dbReference type="RuleBase" id="RU000688"/>
    </source>
</evidence>
<evidence type="ECO:0000256" key="11">
    <source>
        <dbReference type="RuleBase" id="RU363047"/>
    </source>
</evidence>
<dbReference type="GO" id="GO:0004930">
    <property type="term" value="F:G protein-coupled receptor activity"/>
    <property type="evidence" value="ECO:0007669"/>
    <property type="project" value="UniProtKB-KW"/>
</dbReference>
<evidence type="ECO:0000256" key="8">
    <source>
        <dbReference type="ARBA" id="ARBA00023170"/>
    </source>
</evidence>
<evidence type="ECO:0000259" key="12">
    <source>
        <dbReference type="PROSITE" id="PS50262"/>
    </source>
</evidence>
<sequence>MVDMKQGNRTATTEFILVGLTEQVALRVPLFGVFLVMYLMNVLANGTLITVIGRNTQLHTPMYFFLFYLAFVDICLTTDTVPKMLITLVSDKKTIYFSECMTQLYLFIFFVGSECVILSIMAYDRYVAICYPLHYVTIMSKKVCLGFAAASFIINFVNGLIHTLLIARLSFCNSNKIQHYFCDLTPLMKLSCTDTFINELVIYTEGSLIVVVPFLIILVSYARILRTVLKMQSTSGRHKAFSTCSSHFIVVALFYGTILFMDFRPSSSYSLERDRMASVVYNVLSPMLNPFIYSLRNRDVKTALRRMLQRKISSSTG</sequence>
<dbReference type="GeneID" id="115462373"/>
<evidence type="ECO:0000313" key="14">
    <source>
        <dbReference type="RefSeq" id="XP_030048241.1"/>
    </source>
</evidence>
<dbReference type="InterPro" id="IPR050516">
    <property type="entry name" value="Olfactory_GPCR"/>
</dbReference>
<proteinExistence type="inferred from homology"/>
<name>A0A6P7X4K0_9AMPH</name>
<keyword evidence="5 11" id="KW-1133">Transmembrane helix</keyword>
<evidence type="ECO:0000256" key="7">
    <source>
        <dbReference type="ARBA" id="ARBA00023136"/>
    </source>
</evidence>
<feature type="transmembrane region" description="Helical" evidence="11">
    <location>
        <begin position="279"/>
        <end position="296"/>
    </location>
</feature>
<feature type="transmembrane region" description="Helical" evidence="11">
    <location>
        <begin position="200"/>
        <end position="219"/>
    </location>
</feature>
<feature type="transmembrane region" description="Helical" evidence="11">
    <location>
        <begin position="240"/>
        <end position="259"/>
    </location>
</feature>
<feature type="domain" description="G-protein coupled receptors family 1 profile" evidence="12">
    <location>
        <begin position="44"/>
        <end position="293"/>
    </location>
</feature>
<dbReference type="InterPro" id="IPR017452">
    <property type="entry name" value="GPCR_Rhodpsn_7TM"/>
</dbReference>
<evidence type="ECO:0000256" key="3">
    <source>
        <dbReference type="ARBA" id="ARBA00022692"/>
    </source>
</evidence>
<evidence type="ECO:0000313" key="13">
    <source>
        <dbReference type="Proteomes" id="UP000515156"/>
    </source>
</evidence>
<feature type="transmembrane region" description="Helical" evidence="11">
    <location>
        <begin position="143"/>
        <end position="167"/>
    </location>
</feature>
<dbReference type="PANTHER" id="PTHR26452">
    <property type="entry name" value="OLFACTORY RECEPTOR"/>
    <property type="match status" value="1"/>
</dbReference>
<reference evidence="14" key="1">
    <citation type="submission" date="2025-08" db="UniProtKB">
        <authorList>
            <consortium name="RefSeq"/>
        </authorList>
    </citation>
    <scope>IDENTIFICATION</scope>
</reference>
<dbReference type="InterPro" id="IPR000725">
    <property type="entry name" value="Olfact_rcpt"/>
</dbReference>
<dbReference type="GO" id="GO:0005886">
    <property type="term" value="C:plasma membrane"/>
    <property type="evidence" value="ECO:0007669"/>
    <property type="project" value="UniProtKB-SubCell"/>
</dbReference>
<keyword evidence="4 11" id="KW-0552">Olfaction</keyword>
<dbReference type="Gene3D" id="1.20.1070.10">
    <property type="entry name" value="Rhodopsin 7-helix transmembrane proteins"/>
    <property type="match status" value="1"/>
</dbReference>
<dbReference type="SUPFAM" id="SSF81321">
    <property type="entry name" value="Family A G protein-coupled receptor-like"/>
    <property type="match status" value="1"/>
</dbReference>
<dbReference type="PROSITE" id="PS00237">
    <property type="entry name" value="G_PROTEIN_RECEP_F1_1"/>
    <property type="match status" value="1"/>
</dbReference>
<feature type="transmembrane region" description="Helical" evidence="11">
    <location>
        <begin position="30"/>
        <end position="51"/>
    </location>
</feature>
<feature type="transmembrane region" description="Helical" evidence="11">
    <location>
        <begin position="102"/>
        <end position="123"/>
    </location>
</feature>
<organism evidence="13 14">
    <name type="scientific">Microcaecilia unicolor</name>
    <dbReference type="NCBI Taxonomy" id="1415580"/>
    <lineage>
        <taxon>Eukaryota</taxon>
        <taxon>Metazoa</taxon>
        <taxon>Chordata</taxon>
        <taxon>Craniata</taxon>
        <taxon>Vertebrata</taxon>
        <taxon>Euteleostomi</taxon>
        <taxon>Amphibia</taxon>
        <taxon>Gymnophiona</taxon>
        <taxon>Siphonopidae</taxon>
        <taxon>Microcaecilia</taxon>
    </lineage>
</organism>
<dbReference type="FunCoup" id="A0A6P7X4K0">
    <property type="interactions" value="838"/>
</dbReference>
<feature type="transmembrane region" description="Helical" evidence="11">
    <location>
        <begin position="63"/>
        <end position="82"/>
    </location>
</feature>
<keyword evidence="11" id="KW-0716">Sensory transduction</keyword>